<dbReference type="OrthoDB" id="3368165at2"/>
<dbReference type="EMBL" id="ASHR01000025">
    <property type="protein sequence ID" value="ERG64224.1"/>
    <property type="molecule type" value="Genomic_DNA"/>
</dbReference>
<proteinExistence type="predicted"/>
<dbReference type="Proteomes" id="UP000016462">
    <property type="component" value="Unassembled WGS sequence"/>
</dbReference>
<keyword evidence="2" id="KW-1185">Reference proteome</keyword>
<dbReference type="GO" id="GO:0020037">
    <property type="term" value="F:heme binding"/>
    <property type="evidence" value="ECO:0007669"/>
    <property type="project" value="InterPro"/>
</dbReference>
<gene>
    <name evidence="1" type="ORF">L332_07135</name>
</gene>
<accession>U1LP77</accession>
<dbReference type="RefSeq" id="WP_021065006.1">
    <property type="nucleotide sequence ID" value="NZ_ASHR01000025.1"/>
</dbReference>
<dbReference type="InterPro" id="IPR020835">
    <property type="entry name" value="Catalase_sf"/>
</dbReference>
<evidence type="ECO:0000313" key="2">
    <source>
        <dbReference type="Proteomes" id="UP000016462"/>
    </source>
</evidence>
<evidence type="ECO:0008006" key="3">
    <source>
        <dbReference type="Google" id="ProtNLM"/>
    </source>
</evidence>
<name>U1LP77_9MICO</name>
<dbReference type="SUPFAM" id="SSF56634">
    <property type="entry name" value="Heme-dependent catalase-like"/>
    <property type="match status" value="1"/>
</dbReference>
<reference evidence="1 2" key="1">
    <citation type="journal article" date="2013" name="Genome Announc.">
        <title>First draft genome sequence from a member of the genus agrococcus, isolated from modern microbialites.</title>
        <authorList>
            <person name="White R.A.III."/>
            <person name="Grassa C.J."/>
            <person name="Suttle C.A."/>
        </authorList>
    </citation>
    <scope>NUCLEOTIDE SEQUENCE [LARGE SCALE GENOMIC DNA]</scope>
    <source>
        <strain evidence="1 2">RW1</strain>
    </source>
</reference>
<organism evidence="1 2">
    <name type="scientific">Agrococcus pavilionensis RW1</name>
    <dbReference type="NCBI Taxonomy" id="1330458"/>
    <lineage>
        <taxon>Bacteria</taxon>
        <taxon>Bacillati</taxon>
        <taxon>Actinomycetota</taxon>
        <taxon>Actinomycetes</taxon>
        <taxon>Micrococcales</taxon>
        <taxon>Microbacteriaceae</taxon>
        <taxon>Agrococcus</taxon>
    </lineage>
</organism>
<dbReference type="AlphaFoldDB" id="U1LP77"/>
<sequence>MSAPSTSRPGSAPEAAAATIAGVAGRALGAAFATLALVRRPHPVHPHGVVLHGELRRAGSPLRTGIGWIDEAEPVPLPVLARASRSAGVPAPLPDVIGLAVRFDGPEGPADLELASTGDGWPWRFVLRAHRSPSRAHLHAILPYRSPSGPVLLAARTIAPADLPPYPDELADRLAAEPWRLELLVARPRGAWRRFGELELRRRPGPLDPLLRFDAGRRLLPGAREYGRAHRLRQPAYDRVQGE</sequence>
<protein>
    <recommendedName>
        <fullName evidence="3">Phosphodiesterase</fullName>
    </recommendedName>
</protein>
<comment type="caution">
    <text evidence="1">The sequence shown here is derived from an EMBL/GenBank/DDBJ whole genome shotgun (WGS) entry which is preliminary data.</text>
</comment>
<evidence type="ECO:0000313" key="1">
    <source>
        <dbReference type="EMBL" id="ERG64224.1"/>
    </source>
</evidence>